<evidence type="ECO:0000313" key="3">
    <source>
        <dbReference type="Proteomes" id="UP000610846"/>
    </source>
</evidence>
<sequence length="121" mass="12292">MEFLYNVFVALHFIGWAIVLGGYIASIKAPGLSKGVFHGALTALVAGIVMVGIGEASLWGDGGPDMAKIGVKLVIALIIAVLALVAKRQGDKASDGAVAPGVKHAIGGLTVVNILVAVFWG</sequence>
<keyword evidence="1" id="KW-0812">Transmembrane</keyword>
<proteinExistence type="predicted"/>
<reference evidence="2" key="1">
    <citation type="journal article" date="2018" name="Curr. Microbiol.">
        <title>Cellulosimicrobium arenosum sp. nov., Isolated from Marine Sediment Sand.</title>
        <authorList>
            <person name="Oh M."/>
            <person name="Kim J.H."/>
            <person name="Yoon J.H."/>
            <person name="Schumann P."/>
            <person name="Kim W."/>
        </authorList>
    </citation>
    <scope>NUCLEOTIDE SEQUENCE</scope>
    <source>
        <strain evidence="2">KCTC 49039</strain>
    </source>
</reference>
<name>A0A927IXT7_9MICO</name>
<dbReference type="AlphaFoldDB" id="A0A927IXT7"/>
<dbReference type="EMBL" id="JACYHB010000002">
    <property type="protein sequence ID" value="MBD8078291.1"/>
    <property type="molecule type" value="Genomic_DNA"/>
</dbReference>
<feature type="transmembrane region" description="Helical" evidence="1">
    <location>
        <begin position="6"/>
        <end position="24"/>
    </location>
</feature>
<keyword evidence="3" id="KW-1185">Reference proteome</keyword>
<dbReference type="RefSeq" id="WP_191827844.1">
    <property type="nucleotide sequence ID" value="NZ_JACYHB010000002.1"/>
</dbReference>
<organism evidence="2 3">
    <name type="scientific">Cellulosimicrobium arenosum</name>
    <dbReference type="NCBI Taxonomy" id="2708133"/>
    <lineage>
        <taxon>Bacteria</taxon>
        <taxon>Bacillati</taxon>
        <taxon>Actinomycetota</taxon>
        <taxon>Actinomycetes</taxon>
        <taxon>Micrococcales</taxon>
        <taxon>Promicromonosporaceae</taxon>
        <taxon>Cellulosimicrobium</taxon>
    </lineage>
</organism>
<comment type="caution">
    <text evidence="2">The sequence shown here is derived from an EMBL/GenBank/DDBJ whole genome shotgun (WGS) entry which is preliminary data.</text>
</comment>
<evidence type="ECO:0000313" key="2">
    <source>
        <dbReference type="EMBL" id="MBD8078291.1"/>
    </source>
</evidence>
<keyword evidence="1" id="KW-1133">Transmembrane helix</keyword>
<accession>A0A927IXT7</accession>
<keyword evidence="1" id="KW-0472">Membrane</keyword>
<feature type="transmembrane region" description="Helical" evidence="1">
    <location>
        <begin position="98"/>
        <end position="120"/>
    </location>
</feature>
<gene>
    <name evidence="2" type="ORF">IF651_04370</name>
</gene>
<evidence type="ECO:0000256" key="1">
    <source>
        <dbReference type="SAM" id="Phobius"/>
    </source>
</evidence>
<feature type="transmembrane region" description="Helical" evidence="1">
    <location>
        <begin position="66"/>
        <end position="86"/>
    </location>
</feature>
<reference evidence="2" key="2">
    <citation type="submission" date="2020-09" db="EMBL/GenBank/DDBJ databases">
        <authorList>
            <person name="Yu Y."/>
        </authorList>
    </citation>
    <scope>NUCLEOTIDE SEQUENCE</scope>
    <source>
        <strain evidence="2">KCTC 49039</strain>
    </source>
</reference>
<protein>
    <submittedName>
        <fullName evidence="2">Uncharacterized protein</fullName>
    </submittedName>
</protein>
<dbReference type="Proteomes" id="UP000610846">
    <property type="component" value="Unassembled WGS sequence"/>
</dbReference>
<feature type="transmembrane region" description="Helical" evidence="1">
    <location>
        <begin position="36"/>
        <end position="54"/>
    </location>
</feature>